<dbReference type="EMBL" id="JAAITQ010000025">
    <property type="protein sequence ID" value="NSE17187.1"/>
    <property type="molecule type" value="Genomic_DNA"/>
</dbReference>
<gene>
    <name evidence="1" type="ORF">G5B05_12390</name>
</gene>
<dbReference type="RefSeq" id="WP_173830199.1">
    <property type="nucleotide sequence ID" value="NZ_JAAITQ010000025.1"/>
</dbReference>
<accession>A0ABX2GG34</accession>
<dbReference type="Proteomes" id="UP000768180">
    <property type="component" value="Unassembled WGS sequence"/>
</dbReference>
<protein>
    <submittedName>
        <fullName evidence="1">Uncharacterized protein</fullName>
    </submittedName>
</protein>
<organism evidence="1 2">
    <name type="scientific">Fusicatenibacter saccharivorans</name>
    <dbReference type="NCBI Taxonomy" id="1150298"/>
    <lineage>
        <taxon>Bacteria</taxon>
        <taxon>Bacillati</taxon>
        <taxon>Bacillota</taxon>
        <taxon>Clostridia</taxon>
        <taxon>Lachnospirales</taxon>
        <taxon>Lachnospiraceae</taxon>
        <taxon>Fusicatenibacter</taxon>
    </lineage>
</organism>
<keyword evidence="2" id="KW-1185">Reference proteome</keyword>
<evidence type="ECO:0000313" key="1">
    <source>
        <dbReference type="EMBL" id="NSE17187.1"/>
    </source>
</evidence>
<name>A0ABX2GG34_9FIRM</name>
<comment type="caution">
    <text evidence="1">The sequence shown here is derived from an EMBL/GenBank/DDBJ whole genome shotgun (WGS) entry which is preliminary data.</text>
</comment>
<reference evidence="1 2" key="1">
    <citation type="journal article" date="2020" name="Cell Host Microbe">
        <title>Functional and Genomic Variation between Human-Derived Isolates of Lachnospiraceae Reveals Inter- and Intra-Species Diversity.</title>
        <authorList>
            <person name="Sorbara M.T."/>
            <person name="Littmann E.R."/>
            <person name="Fontana E."/>
            <person name="Moody T.U."/>
            <person name="Kohout C.E."/>
            <person name="Gjonbalaj M."/>
            <person name="Eaton V."/>
            <person name="Seok R."/>
            <person name="Leiner I.M."/>
            <person name="Pamer E.G."/>
        </authorList>
    </citation>
    <scope>NUCLEOTIDE SEQUENCE [LARGE SCALE GENOMIC DNA]</scope>
    <source>
        <strain evidence="1 2">MSK.14.54</strain>
    </source>
</reference>
<evidence type="ECO:0000313" key="2">
    <source>
        <dbReference type="Proteomes" id="UP000768180"/>
    </source>
</evidence>
<proteinExistence type="predicted"/>
<sequence length="94" mass="11045">MTGKIYIAGLKKREKENSEAYWNAKLYANAQRCPECGRKGQFELFGEDYDHYICKMCNYEGDFSDDIATMHAVEDDMLHSYTEEEKGEVYDKYD</sequence>